<accession>A0ABQ9HHC2</accession>
<organism evidence="2 3">
    <name type="scientific">Dryococelus australis</name>
    <dbReference type="NCBI Taxonomy" id="614101"/>
    <lineage>
        <taxon>Eukaryota</taxon>
        <taxon>Metazoa</taxon>
        <taxon>Ecdysozoa</taxon>
        <taxon>Arthropoda</taxon>
        <taxon>Hexapoda</taxon>
        <taxon>Insecta</taxon>
        <taxon>Pterygota</taxon>
        <taxon>Neoptera</taxon>
        <taxon>Polyneoptera</taxon>
        <taxon>Phasmatodea</taxon>
        <taxon>Verophasmatodea</taxon>
        <taxon>Anareolatae</taxon>
        <taxon>Phasmatidae</taxon>
        <taxon>Eurycanthinae</taxon>
        <taxon>Dryococelus</taxon>
    </lineage>
</organism>
<feature type="compositionally biased region" description="Low complexity" evidence="1">
    <location>
        <begin position="85"/>
        <end position="96"/>
    </location>
</feature>
<name>A0ABQ9HHC2_9NEOP</name>
<proteinExistence type="predicted"/>
<reference evidence="2 3" key="1">
    <citation type="submission" date="2023-02" db="EMBL/GenBank/DDBJ databases">
        <title>LHISI_Scaffold_Assembly.</title>
        <authorList>
            <person name="Stuart O.P."/>
            <person name="Cleave R."/>
            <person name="Magrath M.J.L."/>
            <person name="Mikheyev A.S."/>
        </authorList>
    </citation>
    <scope>NUCLEOTIDE SEQUENCE [LARGE SCALE GENOMIC DNA]</scope>
    <source>
        <strain evidence="2">Daus_M_001</strain>
        <tissue evidence="2">Leg muscle</tissue>
    </source>
</reference>
<evidence type="ECO:0000256" key="1">
    <source>
        <dbReference type="SAM" id="MobiDB-lite"/>
    </source>
</evidence>
<gene>
    <name evidence="2" type="ORF">PR048_015581</name>
</gene>
<dbReference type="EMBL" id="JARBHB010000005">
    <property type="protein sequence ID" value="KAJ8883727.1"/>
    <property type="molecule type" value="Genomic_DNA"/>
</dbReference>
<evidence type="ECO:0000313" key="3">
    <source>
        <dbReference type="Proteomes" id="UP001159363"/>
    </source>
</evidence>
<keyword evidence="3" id="KW-1185">Reference proteome</keyword>
<protein>
    <submittedName>
        <fullName evidence="2">Uncharacterized protein</fullName>
    </submittedName>
</protein>
<sequence>MKHFSDMCHCRAMLSRKTQTMTSEPLHEKIKPRLAVVQQIFKNNPMPEVIFRLARNATFENVLMDVSWLSREPHHGRTTIDTQHSSSPGTLRSLSSAKGKQGKRDIKEKACGEKYKGVNHGTGGGGKGGLEGVTVVWWLDYSPPTKVNWVSTPGRATPGFLQSGNRDGRYLWSAGFLADPLFPLPLHSGAAPYSPRFPLIASQDLNVKSRPNLFTYTHSLFTGKPAWRWFSASEAEKRGSDKAYTIPRIKCTIAIKSKAQNWRAVSTYVTSRDDPILLLVFILPVLYLVRPCFSEAVNNVLYTQRQLLTEERCISFNKSGFLQGTVPWWDVSGLTAQPPRPRDQYNITDSNGSRVRPPFAAHGVRRDLEEVALTVWSRGSIRRRLPLALTTGEAEGNIARRRTTMHWACVLVSPISLPRFLTLNAQVHRTLNSGVGQAVRPRSRSEGAIRSIAILSPVMRPSIWWTQVLRFAADGGGTCSARDR</sequence>
<feature type="region of interest" description="Disordered" evidence="1">
    <location>
        <begin position="76"/>
        <end position="108"/>
    </location>
</feature>
<evidence type="ECO:0000313" key="2">
    <source>
        <dbReference type="EMBL" id="KAJ8883727.1"/>
    </source>
</evidence>
<dbReference type="Proteomes" id="UP001159363">
    <property type="component" value="Chromosome 4"/>
</dbReference>
<comment type="caution">
    <text evidence="2">The sequence shown here is derived from an EMBL/GenBank/DDBJ whole genome shotgun (WGS) entry which is preliminary data.</text>
</comment>